<dbReference type="GO" id="GO:0006054">
    <property type="term" value="P:N-acetylneuraminate metabolic process"/>
    <property type="evidence" value="ECO:0007669"/>
    <property type="project" value="UniProtKB-ARBA"/>
</dbReference>
<dbReference type="Proteomes" id="UP001652628">
    <property type="component" value="Chromosome 3"/>
</dbReference>
<dbReference type="PANTHER" id="PTHR42966:SF1">
    <property type="entry name" value="SIALIC ACID SYNTHASE"/>
    <property type="match status" value="1"/>
</dbReference>
<gene>
    <name evidence="3" type="primary">NANS</name>
</gene>
<name>A0AB40A6V5_DROSZ</name>
<proteinExistence type="predicted"/>
<dbReference type="SUPFAM" id="SSF51569">
    <property type="entry name" value="Aldolase"/>
    <property type="match status" value="1"/>
</dbReference>
<dbReference type="SMART" id="SM00858">
    <property type="entry name" value="SAF"/>
    <property type="match status" value="1"/>
</dbReference>
<evidence type="ECO:0000313" key="2">
    <source>
        <dbReference type="Proteomes" id="UP001652628"/>
    </source>
</evidence>
<dbReference type="Pfam" id="PF08666">
    <property type="entry name" value="SAF"/>
    <property type="match status" value="1"/>
</dbReference>
<dbReference type="PANTHER" id="PTHR42966">
    <property type="entry name" value="N-ACETYLNEURAMINATE SYNTHASE"/>
    <property type="match status" value="1"/>
</dbReference>
<dbReference type="InterPro" id="IPR013974">
    <property type="entry name" value="SAF"/>
</dbReference>
<keyword evidence="2" id="KW-1185">Reference proteome</keyword>
<dbReference type="InterPro" id="IPR013132">
    <property type="entry name" value="PseI/NeuA/B-like_N"/>
</dbReference>
<dbReference type="Gene3D" id="3.90.1210.10">
    <property type="entry name" value="Antifreeze-like/N-acetylneuraminic acid synthase C-terminal domain"/>
    <property type="match status" value="1"/>
</dbReference>
<evidence type="ECO:0000259" key="1">
    <source>
        <dbReference type="PROSITE" id="PS50844"/>
    </source>
</evidence>
<dbReference type="Pfam" id="PF03102">
    <property type="entry name" value="NeuB"/>
    <property type="match status" value="1"/>
</dbReference>
<dbReference type="PROSITE" id="PS50844">
    <property type="entry name" value="AFP_LIKE"/>
    <property type="match status" value="1"/>
</dbReference>
<dbReference type="InterPro" id="IPR057736">
    <property type="entry name" value="SAF_PseI/NeuA/NeuB"/>
</dbReference>
<dbReference type="InterPro" id="IPR051690">
    <property type="entry name" value="PseI-like"/>
</dbReference>
<feature type="domain" description="AFP-like" evidence="1">
    <location>
        <begin position="314"/>
        <end position="372"/>
    </location>
</feature>
<protein>
    <submittedName>
        <fullName evidence="3">Sialic acid synthase</fullName>
    </submittedName>
</protein>
<dbReference type="SUPFAM" id="SSF51269">
    <property type="entry name" value="AFP III-like domain"/>
    <property type="match status" value="1"/>
</dbReference>
<reference evidence="3" key="1">
    <citation type="submission" date="2025-08" db="UniProtKB">
        <authorList>
            <consortium name="RefSeq"/>
        </authorList>
    </citation>
    <scope>IDENTIFICATION</scope>
</reference>
<dbReference type="CDD" id="cd11615">
    <property type="entry name" value="SAF_NeuB_like"/>
    <property type="match status" value="1"/>
</dbReference>
<accession>A0AB40A6V5</accession>
<evidence type="ECO:0000313" key="3">
    <source>
        <dbReference type="RefSeq" id="XP_036672748.3"/>
    </source>
</evidence>
<dbReference type="InterPro" id="IPR006190">
    <property type="entry name" value="SAF_AFP_Neu5Ac"/>
</dbReference>
<dbReference type="GO" id="GO:0047444">
    <property type="term" value="F:N-acylneuraminate-9-phosphate synthase activity"/>
    <property type="evidence" value="ECO:0007669"/>
    <property type="project" value="UniProtKB-EC"/>
</dbReference>
<dbReference type="Gene3D" id="3.20.20.70">
    <property type="entry name" value="Aldolase class I"/>
    <property type="match status" value="1"/>
</dbReference>
<organism evidence="2 3">
    <name type="scientific">Drosophila suzukii</name>
    <name type="common">Spotted-wing drosophila fruit fly</name>
    <dbReference type="NCBI Taxonomy" id="28584"/>
    <lineage>
        <taxon>Eukaryota</taxon>
        <taxon>Metazoa</taxon>
        <taxon>Ecdysozoa</taxon>
        <taxon>Arthropoda</taxon>
        <taxon>Hexapoda</taxon>
        <taxon>Insecta</taxon>
        <taxon>Pterygota</taxon>
        <taxon>Neoptera</taxon>
        <taxon>Endopterygota</taxon>
        <taxon>Diptera</taxon>
        <taxon>Brachycera</taxon>
        <taxon>Muscomorpha</taxon>
        <taxon>Ephydroidea</taxon>
        <taxon>Drosophilidae</taxon>
        <taxon>Drosophila</taxon>
        <taxon>Sophophora</taxon>
    </lineage>
</organism>
<dbReference type="AlphaFoldDB" id="A0AB40A6V5"/>
<dbReference type="InterPro" id="IPR036732">
    <property type="entry name" value="AFP_Neu5c_C_sf"/>
</dbReference>
<dbReference type="GeneID" id="108018707"/>
<dbReference type="GO" id="GO:1901137">
    <property type="term" value="P:carbohydrate derivative biosynthetic process"/>
    <property type="evidence" value="ECO:0007669"/>
    <property type="project" value="UniProtKB-ARBA"/>
</dbReference>
<sequence length="372" mass="40960">MLITDIISGKVANAVYVIAEIGQNHQGCLDTAKKMICEAKKAGCHCVKFQKSDLTAKFTRSALDREYLSDHAWGRTYGEHKEYLEFSKDQYRELQAYSRQVNVDFTASAMDERSLDFLVELKVPFIKIGSGDANNFPLLKKAAGLGVPLVISTGMQTMETVERIMQTMAESGKQDYALMHCVSSYPTAPKDCNLQLIPMFKRRFPNVVIGYSGHELGVVISQAAVLLGARIVERHFTLDKSQKGSDHRCSLEPQELKALTTGINHFELSAVSVSPNEILQKLNGGQELEDALQEVEHKTILPCELPCRNKLGKSIVAARSLEKGHILQLIDLAIKVSEPSGLTAEAYLDLVGKELAGNIGEDEPIHGSSIIT</sequence>
<dbReference type="InterPro" id="IPR013785">
    <property type="entry name" value="Aldolase_TIM"/>
</dbReference>
<dbReference type="RefSeq" id="XP_036672748.3">
    <property type="nucleotide sequence ID" value="XM_036816853.3"/>
</dbReference>
<dbReference type="GO" id="GO:0016051">
    <property type="term" value="P:carbohydrate biosynthetic process"/>
    <property type="evidence" value="ECO:0007669"/>
    <property type="project" value="InterPro"/>
</dbReference>